<accession>D6Z5D8</accession>
<keyword evidence="2" id="KW-0812">Transmembrane</keyword>
<keyword evidence="4" id="KW-1185">Reference proteome</keyword>
<dbReference type="STRING" id="589865.DaAHT2_0082"/>
<dbReference type="KEGG" id="dak:DaAHT2_0082"/>
<gene>
    <name evidence="3" type="ordered locus">DaAHT2_0082</name>
</gene>
<sequence>MKNHIQELLERIKALEQELTEEIQRKEKEFAYQIKNRKVIFSSEAKRRHRQLMQSVRRFLYESRLLVIITAPVIWACLLPAVLLDIFITIYHAVCFPIYGIPKVRRRDYIVIDRHALRYLNIIEKLNCAYCGYVNGLIAYTREIAARTEQYWCPIKHARRTAAIHGRYHKFVEYGDAEGYRRRLAEIRRDFEDLKA</sequence>
<dbReference type="eggNOG" id="ENOG502ZU8H">
    <property type="taxonomic scope" value="Bacteria"/>
</dbReference>
<dbReference type="RefSeq" id="WP_013162326.1">
    <property type="nucleotide sequence ID" value="NC_014216.1"/>
</dbReference>
<organism evidence="3 4">
    <name type="scientific">Desulfurivibrio alkaliphilus (strain DSM 19089 / UNIQEM U267 / AHT2)</name>
    <dbReference type="NCBI Taxonomy" id="589865"/>
    <lineage>
        <taxon>Bacteria</taxon>
        <taxon>Pseudomonadati</taxon>
        <taxon>Thermodesulfobacteriota</taxon>
        <taxon>Desulfobulbia</taxon>
        <taxon>Desulfobulbales</taxon>
        <taxon>Desulfobulbaceae</taxon>
        <taxon>Desulfurivibrio</taxon>
    </lineage>
</organism>
<dbReference type="EMBL" id="CP001940">
    <property type="protein sequence ID" value="ADH84795.1"/>
    <property type="molecule type" value="Genomic_DNA"/>
</dbReference>
<dbReference type="OrthoDB" id="9795505at2"/>
<dbReference type="AlphaFoldDB" id="D6Z5D8"/>
<evidence type="ECO:0000313" key="4">
    <source>
        <dbReference type="Proteomes" id="UP000001508"/>
    </source>
</evidence>
<evidence type="ECO:0000256" key="2">
    <source>
        <dbReference type="SAM" id="Phobius"/>
    </source>
</evidence>
<dbReference type="InParanoid" id="D6Z5D8"/>
<feature type="transmembrane region" description="Helical" evidence="2">
    <location>
        <begin position="59"/>
        <end position="76"/>
    </location>
</feature>
<keyword evidence="2" id="KW-1133">Transmembrane helix</keyword>
<feature type="coiled-coil region" evidence="1">
    <location>
        <begin position="2"/>
        <end position="29"/>
    </location>
</feature>
<protein>
    <submittedName>
        <fullName evidence="3">Uncharacterized protein</fullName>
    </submittedName>
</protein>
<dbReference type="HOGENOM" id="CLU_1383214_0_0_7"/>
<keyword evidence="2" id="KW-0472">Membrane</keyword>
<name>D6Z5D8_DESAT</name>
<evidence type="ECO:0000313" key="3">
    <source>
        <dbReference type="EMBL" id="ADH84795.1"/>
    </source>
</evidence>
<proteinExistence type="predicted"/>
<dbReference type="Proteomes" id="UP000001508">
    <property type="component" value="Chromosome"/>
</dbReference>
<keyword evidence="1" id="KW-0175">Coiled coil</keyword>
<reference evidence="4" key="1">
    <citation type="submission" date="2010-02" db="EMBL/GenBank/DDBJ databases">
        <title>Complete sequence of Desulfurivibrio alkaliphilus AHT2.</title>
        <authorList>
            <consortium name="US DOE Joint Genome Institute"/>
            <person name="Pitluck S."/>
            <person name="Chertkov O."/>
            <person name="Detter J.C."/>
            <person name="Han C."/>
            <person name="Tapia R."/>
            <person name="Larimer F."/>
            <person name="Land M."/>
            <person name="Hauser L."/>
            <person name="Kyrpides N."/>
            <person name="Mikhailova N."/>
            <person name="Sorokin D.Y."/>
            <person name="Muyzer G."/>
            <person name="Woyke T."/>
        </authorList>
    </citation>
    <scope>NUCLEOTIDE SEQUENCE [LARGE SCALE GENOMIC DNA]</scope>
    <source>
        <strain evidence="4">DSM 19089 / UNIQEM U267 / AHT2</strain>
    </source>
</reference>
<evidence type="ECO:0000256" key="1">
    <source>
        <dbReference type="SAM" id="Coils"/>
    </source>
</evidence>